<sequence length="369" mass="42782">MFQLAGPSAALGSFGRCLRIQTRLSSITSHNPDDDSRKTVGTSNPPGKNSKFHKDAEHIPVRQNVKWKSLVKDEKHSKNAWYQKLNTLFGYKNVPMSTNLANERNVLYEADIPVKDIIKYAPKDIYDEFGKLKDEFVKEVKDVRVEKPEVLEDFGYLRHREARIEYNFATKEDLQMWRTGSDRSRNEGFTTVNLELTDNKTALFHGDLSTQLVKDGKSERAGWASMKLEKKLPFLRKYYHKRWRNFTHLLIKCRGDGRQYKVMLHSPGFIDLTWGDSHSYALHTHGGPYWQYECIPFSKFFFTVGGRIQDKQWAVNRCDVSSISVTVMDRIDGPYRLEIDYIGVVNDNTHSEYFAYEGYTMPVPFTSGM</sequence>
<dbReference type="PANTHER" id="PTHR13194:SF18">
    <property type="entry name" value="COMPLEX I INTERMEDIATE-ASSOCIATED PROTEIN 30, MITOCHONDRIAL"/>
    <property type="match status" value="1"/>
</dbReference>
<name>A0A2A2L0M4_9BILA</name>
<dbReference type="SUPFAM" id="SSF49785">
    <property type="entry name" value="Galactose-binding domain-like"/>
    <property type="match status" value="1"/>
</dbReference>
<gene>
    <name evidence="7" type="ORF">WR25_19081</name>
</gene>
<evidence type="ECO:0000313" key="7">
    <source>
        <dbReference type="EMBL" id="PAV79698.1"/>
    </source>
</evidence>
<evidence type="ECO:0000256" key="3">
    <source>
        <dbReference type="ARBA" id="ARBA00023128"/>
    </source>
</evidence>
<accession>A0A2A2L0M4</accession>
<evidence type="ECO:0000256" key="5">
    <source>
        <dbReference type="SAM" id="MobiDB-lite"/>
    </source>
</evidence>
<dbReference type="PANTHER" id="PTHR13194">
    <property type="entry name" value="COMPLEX I INTERMEDIATE-ASSOCIATED PROTEIN 30"/>
    <property type="match status" value="1"/>
</dbReference>
<reference evidence="7 8" key="1">
    <citation type="journal article" date="2017" name="Curr. Biol.">
        <title>Genome architecture and evolution of a unichromosomal asexual nematode.</title>
        <authorList>
            <person name="Fradin H."/>
            <person name="Zegar C."/>
            <person name="Gutwein M."/>
            <person name="Lucas J."/>
            <person name="Kovtun M."/>
            <person name="Corcoran D."/>
            <person name="Baugh L.R."/>
            <person name="Kiontke K."/>
            <person name="Gunsalus K."/>
            <person name="Fitch D.H."/>
            <person name="Piano F."/>
        </authorList>
    </citation>
    <scope>NUCLEOTIDE SEQUENCE [LARGE SCALE GENOMIC DNA]</scope>
    <source>
        <strain evidence="7">PF1309</strain>
    </source>
</reference>
<dbReference type="EMBL" id="LIAE01007377">
    <property type="protein sequence ID" value="PAV79698.1"/>
    <property type="molecule type" value="Genomic_DNA"/>
</dbReference>
<dbReference type="InterPro" id="IPR039131">
    <property type="entry name" value="NDUFAF1"/>
</dbReference>
<comment type="caution">
    <text evidence="7">The sequence shown here is derived from an EMBL/GenBank/DDBJ whole genome shotgun (WGS) entry which is preliminary data.</text>
</comment>
<dbReference type="GO" id="GO:0005739">
    <property type="term" value="C:mitochondrion"/>
    <property type="evidence" value="ECO:0007669"/>
    <property type="project" value="UniProtKB-SubCell"/>
</dbReference>
<dbReference type="GO" id="GO:0032981">
    <property type="term" value="P:mitochondrial respiratory chain complex I assembly"/>
    <property type="evidence" value="ECO:0007669"/>
    <property type="project" value="TreeGrafter"/>
</dbReference>
<evidence type="ECO:0000313" key="8">
    <source>
        <dbReference type="Proteomes" id="UP000218231"/>
    </source>
</evidence>
<dbReference type="Pfam" id="PF08547">
    <property type="entry name" value="CIA30"/>
    <property type="match status" value="1"/>
</dbReference>
<comment type="subcellular location">
    <subcellularLocation>
        <location evidence="1">Mitochondrion</location>
    </subcellularLocation>
</comment>
<dbReference type="GO" id="GO:0006120">
    <property type="term" value="P:mitochondrial electron transport, NADH to ubiquinone"/>
    <property type="evidence" value="ECO:0007669"/>
    <property type="project" value="TreeGrafter"/>
</dbReference>
<dbReference type="OrthoDB" id="42561at2759"/>
<dbReference type="GO" id="GO:0051082">
    <property type="term" value="F:unfolded protein binding"/>
    <property type="evidence" value="ECO:0007669"/>
    <property type="project" value="TreeGrafter"/>
</dbReference>
<evidence type="ECO:0000256" key="2">
    <source>
        <dbReference type="ARBA" id="ARBA00007884"/>
    </source>
</evidence>
<feature type="domain" description="NADH:ubiquinone oxidoreductase intermediate-associated protein 30" evidence="6">
    <location>
        <begin position="167"/>
        <end position="339"/>
    </location>
</feature>
<proteinExistence type="inferred from homology"/>
<dbReference type="InterPro" id="IPR008979">
    <property type="entry name" value="Galactose-bd-like_sf"/>
</dbReference>
<evidence type="ECO:0000256" key="4">
    <source>
        <dbReference type="ARBA" id="ARBA00023186"/>
    </source>
</evidence>
<dbReference type="AlphaFoldDB" id="A0A2A2L0M4"/>
<keyword evidence="4" id="KW-0143">Chaperone</keyword>
<organism evidence="7 8">
    <name type="scientific">Diploscapter pachys</name>
    <dbReference type="NCBI Taxonomy" id="2018661"/>
    <lineage>
        <taxon>Eukaryota</taxon>
        <taxon>Metazoa</taxon>
        <taxon>Ecdysozoa</taxon>
        <taxon>Nematoda</taxon>
        <taxon>Chromadorea</taxon>
        <taxon>Rhabditida</taxon>
        <taxon>Rhabditina</taxon>
        <taxon>Rhabditomorpha</taxon>
        <taxon>Rhabditoidea</taxon>
        <taxon>Rhabditidae</taxon>
        <taxon>Diploscapter</taxon>
    </lineage>
</organism>
<dbReference type="InterPro" id="IPR013857">
    <property type="entry name" value="NADH-UbQ_OxRdtase-assoc_prot30"/>
</dbReference>
<keyword evidence="3" id="KW-0496">Mitochondrion</keyword>
<dbReference type="Proteomes" id="UP000218231">
    <property type="component" value="Unassembled WGS sequence"/>
</dbReference>
<dbReference type="STRING" id="2018661.A0A2A2L0M4"/>
<evidence type="ECO:0000256" key="1">
    <source>
        <dbReference type="ARBA" id="ARBA00004173"/>
    </source>
</evidence>
<evidence type="ECO:0000259" key="6">
    <source>
        <dbReference type="Pfam" id="PF08547"/>
    </source>
</evidence>
<feature type="region of interest" description="Disordered" evidence="5">
    <location>
        <begin position="27"/>
        <end position="55"/>
    </location>
</feature>
<comment type="similarity">
    <text evidence="2">Belongs to the CIA30 family.</text>
</comment>
<protein>
    <recommendedName>
        <fullName evidence="6">NADH:ubiquinone oxidoreductase intermediate-associated protein 30 domain-containing protein</fullName>
    </recommendedName>
</protein>
<keyword evidence="8" id="KW-1185">Reference proteome</keyword>